<feature type="region of interest" description="Disordered" evidence="1">
    <location>
        <begin position="314"/>
        <end position="342"/>
    </location>
</feature>
<dbReference type="OrthoDB" id="2447685at2759"/>
<organism evidence="2 3">
    <name type="scientific">Austropuccinia psidii MF-1</name>
    <dbReference type="NCBI Taxonomy" id="1389203"/>
    <lineage>
        <taxon>Eukaryota</taxon>
        <taxon>Fungi</taxon>
        <taxon>Dikarya</taxon>
        <taxon>Basidiomycota</taxon>
        <taxon>Pucciniomycotina</taxon>
        <taxon>Pucciniomycetes</taxon>
        <taxon>Pucciniales</taxon>
        <taxon>Sphaerophragmiaceae</taxon>
        <taxon>Austropuccinia</taxon>
    </lineage>
</organism>
<feature type="compositionally biased region" description="Basic and acidic residues" evidence="1">
    <location>
        <begin position="314"/>
        <end position="324"/>
    </location>
</feature>
<evidence type="ECO:0000313" key="2">
    <source>
        <dbReference type="EMBL" id="MBW0484352.1"/>
    </source>
</evidence>
<feature type="compositionally biased region" description="Acidic residues" evidence="1">
    <location>
        <begin position="113"/>
        <end position="126"/>
    </location>
</feature>
<accession>A0A9Q3CKS3</accession>
<reference evidence="2" key="1">
    <citation type="submission" date="2021-03" db="EMBL/GenBank/DDBJ databases">
        <title>Draft genome sequence of rust myrtle Austropuccinia psidii MF-1, a brazilian biotype.</title>
        <authorList>
            <person name="Quecine M.C."/>
            <person name="Pachon D.M.R."/>
            <person name="Bonatelli M.L."/>
            <person name="Correr F.H."/>
            <person name="Franceschini L.M."/>
            <person name="Leite T.F."/>
            <person name="Margarido G.R.A."/>
            <person name="Almeida C.A."/>
            <person name="Ferrarezi J.A."/>
            <person name="Labate C.A."/>
        </authorList>
    </citation>
    <scope>NUCLEOTIDE SEQUENCE</scope>
    <source>
        <strain evidence="2">MF-1</strain>
    </source>
</reference>
<feature type="region of interest" description="Disordered" evidence="1">
    <location>
        <begin position="383"/>
        <end position="402"/>
    </location>
</feature>
<name>A0A9Q3CKS3_9BASI</name>
<keyword evidence="3" id="KW-1185">Reference proteome</keyword>
<proteinExistence type="predicted"/>
<sequence>MRTTNRHILRWKITIQEYRGNLTIIYKEGKAILILMASSYPEIIPIQHSPLARHTKSQARTRAVLTPTPRASLEGTPAVPQLRAQLDRGPHMEGASPSRKEGRDPRRSNSSSGEEENSLEEEESDGTESVPSPVGESQGTGEPALAQSNQAEPSLLAIIQQMTQIMANLQEAASSESSRPPAFKASAIKAPECFDGTQPFKVRSFIQSCQLILHNDSENFSEDKKKHPNEVIKAEEELDALRMKKGWHVSLYIANSRSLVTTIADWGERPLIHHFRKGLPSRILDQLSSHPSRIESFQDSMDITLVLDTRYHERQNEKSHHQEKNPQSSSSSNQKKNFQKRDKPYSSLYNKYFKLLNFEKERRIKEGLCTYCGVNHSFESRFKRPQNKLTQPAGKFTSQGKA</sequence>
<protein>
    <submittedName>
        <fullName evidence="2">Uncharacterized protein</fullName>
    </submittedName>
</protein>
<feature type="region of interest" description="Disordered" evidence="1">
    <location>
        <begin position="66"/>
        <end position="147"/>
    </location>
</feature>
<gene>
    <name evidence="2" type="ORF">O181_024067</name>
</gene>
<dbReference type="Proteomes" id="UP000765509">
    <property type="component" value="Unassembled WGS sequence"/>
</dbReference>
<dbReference type="AlphaFoldDB" id="A0A9Q3CKS3"/>
<comment type="caution">
    <text evidence="2">The sequence shown here is derived from an EMBL/GenBank/DDBJ whole genome shotgun (WGS) entry which is preliminary data.</text>
</comment>
<dbReference type="EMBL" id="AVOT02007643">
    <property type="protein sequence ID" value="MBW0484352.1"/>
    <property type="molecule type" value="Genomic_DNA"/>
</dbReference>
<feature type="compositionally biased region" description="Polar residues" evidence="1">
    <location>
        <begin position="135"/>
        <end position="147"/>
    </location>
</feature>
<feature type="compositionally biased region" description="Low complexity" evidence="1">
    <location>
        <begin position="325"/>
        <end position="336"/>
    </location>
</feature>
<feature type="compositionally biased region" description="Basic and acidic residues" evidence="1">
    <location>
        <begin position="98"/>
        <end position="107"/>
    </location>
</feature>
<evidence type="ECO:0000313" key="3">
    <source>
        <dbReference type="Proteomes" id="UP000765509"/>
    </source>
</evidence>
<evidence type="ECO:0000256" key="1">
    <source>
        <dbReference type="SAM" id="MobiDB-lite"/>
    </source>
</evidence>